<dbReference type="SUPFAM" id="SSF54713">
    <property type="entry name" value="Elongation factor Ts (EF-Ts), dimerisation domain"/>
    <property type="match status" value="2"/>
</dbReference>
<organism evidence="8 9">
    <name type="scientific">Microtus ochrogaster</name>
    <name type="common">Prairie vole</name>
    <dbReference type="NCBI Taxonomy" id="79684"/>
    <lineage>
        <taxon>Eukaryota</taxon>
        <taxon>Metazoa</taxon>
        <taxon>Chordata</taxon>
        <taxon>Craniata</taxon>
        <taxon>Vertebrata</taxon>
        <taxon>Euteleostomi</taxon>
        <taxon>Mammalia</taxon>
        <taxon>Eutheria</taxon>
        <taxon>Euarchontoglires</taxon>
        <taxon>Glires</taxon>
        <taxon>Rodentia</taxon>
        <taxon>Myomorpha</taxon>
        <taxon>Muroidea</taxon>
        <taxon>Cricetidae</taxon>
        <taxon>Arvicolinae</taxon>
        <taxon>Microtus</taxon>
    </lineage>
</organism>
<evidence type="ECO:0000313" key="9">
    <source>
        <dbReference type="RefSeq" id="XP_026640422.1"/>
    </source>
</evidence>
<dbReference type="SUPFAM" id="SSF46934">
    <property type="entry name" value="UBA-like"/>
    <property type="match status" value="1"/>
</dbReference>
<sequence>MHLCAPQALSLCNYFESQNVDFRGKKVIELGAGTGIVGILAALQGGSILARHVPGGVLVLAPRRRPGVSPVRRRAGVSRLLERMSLLRSLRFFPVACTGLSARSVLLQSSQPWHTFHAGPSLASASSKELLMKLRRKTGYSFVNCKKALETCGGDLKQAEAWLHKQAQKEGWSKAAKLYGRKAKEGLIGLLQEGNTAVLVEVNCETDFVSRNLKFQQLVQQVALGTLSHCQSLQDQLSTYTKGFLNSSELSELAAGPGTEGTLKDHLALAIGKLGENMILKRAAWVKVPSGFYVGSYVHGVTQSPSLHNLVLGKYAALVVCETCEQSANLQDVGRRLGQHVVGMAPLSVGSLDDEPGGETETRMLSQPYLLDPSITLGQYVQPQGVSVVDFVRFECGEVEEAAEAE</sequence>
<dbReference type="InterPro" id="IPR001816">
    <property type="entry name" value="Transl_elong_EFTs/EF1B"/>
</dbReference>
<proteinExistence type="inferred from homology"/>
<keyword evidence="2" id="KW-0489">Methyltransferase</keyword>
<keyword evidence="6" id="KW-0496">Mitochondrion</keyword>
<dbReference type="InterPro" id="IPR029063">
    <property type="entry name" value="SAM-dependent_MTases_sf"/>
</dbReference>
<comment type="function">
    <text evidence="6">Associates with the EF-Tu.GDP complex and induces the exchange of GDP to GTP. It remains bound to the aminoacyl-tRNA.EF-Tu.GTP complex up to the GTP hydrolysis stage on the ribosome.</text>
</comment>
<dbReference type="HAMAP" id="MF_00050">
    <property type="entry name" value="EF_Ts"/>
    <property type="match status" value="1"/>
</dbReference>
<evidence type="ECO:0000256" key="3">
    <source>
        <dbReference type="ARBA" id="ARBA00022691"/>
    </source>
</evidence>
<comment type="subcellular location">
    <subcellularLocation>
        <location evidence="6">Mitochondrion</location>
    </subcellularLocation>
</comment>
<dbReference type="GeneID" id="101991565"/>
<dbReference type="InterPro" id="IPR014039">
    <property type="entry name" value="Transl_elong_EFTs/EF1B_dimer"/>
</dbReference>
<dbReference type="InterPro" id="IPR009060">
    <property type="entry name" value="UBA-like_sf"/>
</dbReference>
<evidence type="ECO:0000259" key="7">
    <source>
        <dbReference type="Pfam" id="PF00889"/>
    </source>
</evidence>
<dbReference type="PANTHER" id="PTHR11741:SF0">
    <property type="entry name" value="ELONGATION FACTOR TS, MITOCHONDRIAL"/>
    <property type="match status" value="1"/>
</dbReference>
<dbReference type="PROSITE" id="PS01126">
    <property type="entry name" value="EF_TS_1"/>
    <property type="match status" value="1"/>
</dbReference>
<dbReference type="InterPro" id="IPR018101">
    <property type="entry name" value="Transl_elong_Ts_CS"/>
</dbReference>
<dbReference type="RefSeq" id="XP_026640422.1">
    <property type="nucleotide sequence ID" value="XM_026784621.1"/>
</dbReference>
<comment type="similarity">
    <text evidence="1 6">Belongs to the EF-Ts family.</text>
</comment>
<dbReference type="Gene3D" id="1.10.8.10">
    <property type="entry name" value="DNA helicase RuvA subunit, C-terminal domain"/>
    <property type="match status" value="1"/>
</dbReference>
<keyword evidence="2" id="KW-0808">Transferase</keyword>
<evidence type="ECO:0000313" key="8">
    <source>
        <dbReference type="Proteomes" id="UP000694915"/>
    </source>
</evidence>
<reference evidence="9" key="1">
    <citation type="submission" date="2025-08" db="UniProtKB">
        <authorList>
            <consortium name="RefSeq"/>
        </authorList>
    </citation>
    <scope>IDENTIFICATION</scope>
</reference>
<dbReference type="Gene3D" id="3.30.479.20">
    <property type="entry name" value="Elongation factor Ts, dimerisation domain"/>
    <property type="match status" value="2"/>
</dbReference>
<dbReference type="Pfam" id="PF10294">
    <property type="entry name" value="Methyltransf_16"/>
    <property type="match status" value="1"/>
</dbReference>
<dbReference type="Pfam" id="PF25025">
    <property type="entry name" value="EF-Ts_N"/>
    <property type="match status" value="1"/>
</dbReference>
<dbReference type="Proteomes" id="UP000694915">
    <property type="component" value="Chromosome 24"/>
</dbReference>
<keyword evidence="5 6" id="KW-0648">Protein biosynthesis</keyword>
<dbReference type="Pfam" id="PF00889">
    <property type="entry name" value="EF_TS"/>
    <property type="match status" value="1"/>
</dbReference>
<evidence type="ECO:0000256" key="6">
    <source>
        <dbReference type="HAMAP-Rule" id="MF_03135"/>
    </source>
</evidence>
<accession>A0ABM1UEL0</accession>
<name>A0ABM1UEL0_MICOH</name>
<dbReference type="Gene3D" id="3.40.50.150">
    <property type="entry name" value="Vaccinia Virus protein VP39"/>
    <property type="match status" value="1"/>
</dbReference>
<dbReference type="CDD" id="cd14275">
    <property type="entry name" value="UBA_EF-Ts"/>
    <property type="match status" value="1"/>
</dbReference>
<dbReference type="PROSITE" id="PS01127">
    <property type="entry name" value="EF_TS_2"/>
    <property type="match status" value="1"/>
</dbReference>
<evidence type="ECO:0000256" key="1">
    <source>
        <dbReference type="ARBA" id="ARBA00005532"/>
    </source>
</evidence>
<keyword evidence="8" id="KW-1185">Reference proteome</keyword>
<keyword evidence="3" id="KW-0949">S-adenosyl-L-methionine</keyword>
<evidence type="ECO:0000256" key="5">
    <source>
        <dbReference type="ARBA" id="ARBA00022917"/>
    </source>
</evidence>
<evidence type="ECO:0000256" key="2">
    <source>
        <dbReference type="ARBA" id="ARBA00022603"/>
    </source>
</evidence>
<protein>
    <recommendedName>
        <fullName evidence="6">Elongation factor Ts, mitochondrial</fullName>
        <shortName evidence="6">EF-Ts</shortName>
        <shortName evidence="6">EF-TsMt</shortName>
    </recommendedName>
</protein>
<dbReference type="GO" id="GO:0003746">
    <property type="term" value="F:translation elongation factor activity"/>
    <property type="evidence" value="ECO:0007669"/>
    <property type="project" value="UniProtKB-KW"/>
</dbReference>
<gene>
    <name evidence="9" type="primary">LOC101991565</name>
    <name evidence="6" type="synonym">TSFM</name>
</gene>
<dbReference type="PANTHER" id="PTHR11741">
    <property type="entry name" value="ELONGATION FACTOR TS"/>
    <property type="match status" value="1"/>
</dbReference>
<feature type="domain" description="Translation elongation factor EFTs/EF1B dimerisation" evidence="7">
    <location>
        <begin position="197"/>
        <end position="349"/>
    </location>
</feature>
<evidence type="ECO:0000256" key="4">
    <source>
        <dbReference type="ARBA" id="ARBA00022768"/>
    </source>
</evidence>
<dbReference type="InterPro" id="IPR036402">
    <property type="entry name" value="EF-Ts_dimer_sf"/>
</dbReference>
<dbReference type="SUPFAM" id="SSF53335">
    <property type="entry name" value="S-adenosyl-L-methionine-dependent methyltransferases"/>
    <property type="match status" value="1"/>
</dbReference>
<dbReference type="InterPro" id="IPR019410">
    <property type="entry name" value="Methyltransf_16"/>
</dbReference>
<keyword evidence="4 6" id="KW-0251">Elongation factor</keyword>